<sequence length="154" mass="18533">MFLELLKRMEENPNLREMKKYPQHGRNNCFWHSHNVAVYSFFLSERWQWNIDLKILVMGAMLHDYYLYDIKKMGLGDYQHGIIHPKIAVKNAREHFRLDRKTENIIKSHMWPLPFSELPKSKEAILVNLADKFCAYQEMKRGMRLIEPVLGKHF</sequence>
<proteinExistence type="predicted"/>
<gene>
    <name evidence="2" type="ORF">GPL26_03695</name>
</gene>
<protein>
    <submittedName>
        <fullName evidence="2">HD domain-containing protein</fullName>
    </submittedName>
</protein>
<name>A0AA41FBL5_9FIRM</name>
<dbReference type="AlphaFoldDB" id="A0AA41FBL5"/>
<comment type="caution">
    <text evidence="2">The sequence shown here is derived from an EMBL/GenBank/DDBJ whole genome shotgun (WGS) entry which is preliminary data.</text>
</comment>
<dbReference type="Gene3D" id="1.10.3210.10">
    <property type="entry name" value="Hypothetical protein af1432"/>
    <property type="match status" value="1"/>
</dbReference>
<dbReference type="RefSeq" id="WP_147329414.1">
    <property type="nucleotide sequence ID" value="NZ_CABJDD010000002.1"/>
</dbReference>
<dbReference type="SUPFAM" id="SSF109604">
    <property type="entry name" value="HD-domain/PDEase-like"/>
    <property type="match status" value="1"/>
</dbReference>
<dbReference type="Pfam" id="PF01966">
    <property type="entry name" value="HD"/>
    <property type="match status" value="1"/>
</dbReference>
<dbReference type="Proteomes" id="UP000708338">
    <property type="component" value="Unassembled WGS sequence"/>
</dbReference>
<feature type="domain" description="HD" evidence="1">
    <location>
        <begin position="32"/>
        <end position="135"/>
    </location>
</feature>
<reference evidence="2" key="1">
    <citation type="journal article" date="2021" name="Gut Microbes">
        <title>A synthetic consortium of 100 gut commensals modulates the composition and function in a colon model of the microbiome of elderly subjects.</title>
        <authorList>
            <person name="Perez M."/>
            <person name="Ntemiri A."/>
            <person name="Tan H."/>
            <person name="Harris H.M.B."/>
            <person name="Roager H.M."/>
            <person name="Ribiere C."/>
            <person name="O'Toole P.W."/>
        </authorList>
    </citation>
    <scope>NUCLEOTIDE SEQUENCE</scope>
    <source>
        <strain evidence="2">MCC335</strain>
    </source>
</reference>
<evidence type="ECO:0000313" key="2">
    <source>
        <dbReference type="EMBL" id="MBT9808744.1"/>
    </source>
</evidence>
<dbReference type="CDD" id="cd00077">
    <property type="entry name" value="HDc"/>
    <property type="match status" value="1"/>
</dbReference>
<dbReference type="InterPro" id="IPR006674">
    <property type="entry name" value="HD_domain"/>
</dbReference>
<organism evidence="2 3">
    <name type="scientific">Enterocloster citroniae</name>
    <dbReference type="NCBI Taxonomy" id="358743"/>
    <lineage>
        <taxon>Bacteria</taxon>
        <taxon>Bacillati</taxon>
        <taxon>Bacillota</taxon>
        <taxon>Clostridia</taxon>
        <taxon>Lachnospirales</taxon>
        <taxon>Lachnospiraceae</taxon>
        <taxon>Enterocloster</taxon>
    </lineage>
</organism>
<evidence type="ECO:0000259" key="1">
    <source>
        <dbReference type="Pfam" id="PF01966"/>
    </source>
</evidence>
<dbReference type="InterPro" id="IPR003607">
    <property type="entry name" value="HD/PDEase_dom"/>
</dbReference>
<dbReference type="EMBL" id="WQPS01000004">
    <property type="protein sequence ID" value="MBT9808744.1"/>
    <property type="molecule type" value="Genomic_DNA"/>
</dbReference>
<accession>A0AA41FBL5</accession>
<evidence type="ECO:0000313" key="3">
    <source>
        <dbReference type="Proteomes" id="UP000708338"/>
    </source>
</evidence>